<gene>
    <name evidence="4" type="primary">rfaQ_3</name>
    <name evidence="4" type="ORF">PIGHUM_02999</name>
</gene>
<dbReference type="SUPFAM" id="SSF53756">
    <property type="entry name" value="UDP-Glycosyltransferase/glycogen phosphorylase"/>
    <property type="match status" value="1"/>
</dbReference>
<accession>A0A3P4B3P7</accession>
<evidence type="ECO:0000313" key="5">
    <source>
        <dbReference type="Proteomes" id="UP000277294"/>
    </source>
</evidence>
<dbReference type="InterPro" id="IPR002201">
    <property type="entry name" value="Glyco_trans_9"/>
</dbReference>
<reference evidence="4 5" key="1">
    <citation type="submission" date="2018-10" db="EMBL/GenBank/DDBJ databases">
        <authorList>
            <person name="Criscuolo A."/>
        </authorList>
    </citation>
    <scope>NUCLEOTIDE SEQUENCE [LARGE SCALE GENOMIC DNA]</scope>
    <source>
        <strain evidence="4">DnA1</strain>
    </source>
</reference>
<sequence>MSGTPTSPSHPIEQDWTVAFVMSRRIGDTLVSMVLVNNLMRHGIAVTVFSRHLDAMREWFPGVDIRPELGAAQARGELSRYDLVLHAYANDVVGDTRAWHPRAWVMDHWPTYRQVKPMVDIQLDVCRDCFGLADPTRDNGLVVPLGAAGVVIRNRVIIHPTASDLHKQWLPVRFLALARRLRKQGYEPWFVVAPCERADWHWIEAQGERLVAYASLADVAAWLATAGVFVGNDSGLAHLASNVGVPAVSLALRPRIALRWRPGWAPALAITAPPLMPGRWLREVSWKYLLPVSCVATAVERLRLRMAQTARAFGPEPAPVEAPLARTKPARTRPPMLSVPDTLADPRTRTH</sequence>
<dbReference type="EMBL" id="UWPJ01000023">
    <property type="protein sequence ID" value="VCU70919.1"/>
    <property type="molecule type" value="Genomic_DNA"/>
</dbReference>
<dbReference type="EC" id="2.-.-.-" evidence="4"/>
<name>A0A3P4B3P7_9BURK</name>
<keyword evidence="2 4" id="KW-0808">Transferase</keyword>
<dbReference type="PANTHER" id="PTHR30160">
    <property type="entry name" value="TETRAACYLDISACCHARIDE 4'-KINASE-RELATED"/>
    <property type="match status" value="1"/>
</dbReference>
<evidence type="ECO:0000256" key="1">
    <source>
        <dbReference type="ARBA" id="ARBA00022676"/>
    </source>
</evidence>
<proteinExistence type="predicted"/>
<dbReference type="Pfam" id="PF01075">
    <property type="entry name" value="Glyco_transf_9"/>
    <property type="match status" value="1"/>
</dbReference>
<keyword evidence="5" id="KW-1185">Reference proteome</keyword>
<keyword evidence="1" id="KW-0328">Glycosyltransferase</keyword>
<dbReference type="Gene3D" id="3.40.50.2000">
    <property type="entry name" value="Glycogen Phosphorylase B"/>
    <property type="match status" value="1"/>
</dbReference>
<dbReference type="GO" id="GO:0009244">
    <property type="term" value="P:lipopolysaccharide core region biosynthetic process"/>
    <property type="evidence" value="ECO:0007669"/>
    <property type="project" value="TreeGrafter"/>
</dbReference>
<dbReference type="InterPro" id="IPR051199">
    <property type="entry name" value="LPS_LOS_Heptosyltrfase"/>
</dbReference>
<evidence type="ECO:0000256" key="2">
    <source>
        <dbReference type="ARBA" id="ARBA00022679"/>
    </source>
</evidence>
<protein>
    <submittedName>
        <fullName evidence="4">Lipopolysaccharide core heptosyltransferase RfaQ</fullName>
        <ecNumber evidence="4">2.-.-.-</ecNumber>
    </submittedName>
</protein>
<feature type="region of interest" description="Disordered" evidence="3">
    <location>
        <begin position="316"/>
        <end position="351"/>
    </location>
</feature>
<evidence type="ECO:0000256" key="3">
    <source>
        <dbReference type="SAM" id="MobiDB-lite"/>
    </source>
</evidence>
<dbReference type="Proteomes" id="UP000277294">
    <property type="component" value="Unassembled WGS sequence"/>
</dbReference>
<dbReference type="RefSeq" id="WP_124080377.1">
    <property type="nucleotide sequence ID" value="NZ_UWPJ01000023.1"/>
</dbReference>
<dbReference type="GO" id="GO:0008713">
    <property type="term" value="F:ADP-heptose-lipopolysaccharide heptosyltransferase activity"/>
    <property type="evidence" value="ECO:0007669"/>
    <property type="project" value="TreeGrafter"/>
</dbReference>
<evidence type="ECO:0000313" key="4">
    <source>
        <dbReference type="EMBL" id="VCU70919.1"/>
    </source>
</evidence>
<dbReference type="GO" id="GO:0005829">
    <property type="term" value="C:cytosol"/>
    <property type="evidence" value="ECO:0007669"/>
    <property type="project" value="TreeGrafter"/>
</dbReference>
<organism evidence="4 5">
    <name type="scientific">Pigmentiphaga humi</name>
    <dbReference type="NCBI Taxonomy" id="2478468"/>
    <lineage>
        <taxon>Bacteria</taxon>
        <taxon>Pseudomonadati</taxon>
        <taxon>Pseudomonadota</taxon>
        <taxon>Betaproteobacteria</taxon>
        <taxon>Burkholderiales</taxon>
        <taxon>Alcaligenaceae</taxon>
        <taxon>Pigmentiphaga</taxon>
    </lineage>
</organism>
<dbReference type="AlphaFoldDB" id="A0A3P4B3P7"/>
<dbReference type="OrthoDB" id="9797795at2"/>